<organism evidence="1 2">
    <name type="scientific">Ixodes persulcatus</name>
    <name type="common">Taiga tick</name>
    <dbReference type="NCBI Taxonomy" id="34615"/>
    <lineage>
        <taxon>Eukaryota</taxon>
        <taxon>Metazoa</taxon>
        <taxon>Ecdysozoa</taxon>
        <taxon>Arthropoda</taxon>
        <taxon>Chelicerata</taxon>
        <taxon>Arachnida</taxon>
        <taxon>Acari</taxon>
        <taxon>Parasitiformes</taxon>
        <taxon>Ixodida</taxon>
        <taxon>Ixodoidea</taxon>
        <taxon>Ixodidae</taxon>
        <taxon>Ixodinae</taxon>
        <taxon>Ixodes</taxon>
    </lineage>
</organism>
<name>A0AC60QZ89_IXOPE</name>
<reference evidence="1 2" key="1">
    <citation type="journal article" date="2020" name="Cell">
        <title>Large-Scale Comparative Analyses of Tick Genomes Elucidate Their Genetic Diversity and Vector Capacities.</title>
        <authorList>
            <consortium name="Tick Genome and Microbiome Consortium (TIGMIC)"/>
            <person name="Jia N."/>
            <person name="Wang J."/>
            <person name="Shi W."/>
            <person name="Du L."/>
            <person name="Sun Y."/>
            <person name="Zhan W."/>
            <person name="Jiang J.F."/>
            <person name="Wang Q."/>
            <person name="Zhang B."/>
            <person name="Ji P."/>
            <person name="Bell-Sakyi L."/>
            <person name="Cui X.M."/>
            <person name="Yuan T.T."/>
            <person name="Jiang B.G."/>
            <person name="Yang W.F."/>
            <person name="Lam T.T."/>
            <person name="Chang Q.C."/>
            <person name="Ding S.J."/>
            <person name="Wang X.J."/>
            <person name="Zhu J.G."/>
            <person name="Ruan X.D."/>
            <person name="Zhao L."/>
            <person name="Wei J.T."/>
            <person name="Ye R.Z."/>
            <person name="Que T.C."/>
            <person name="Du C.H."/>
            <person name="Zhou Y.H."/>
            <person name="Cheng J.X."/>
            <person name="Dai P.F."/>
            <person name="Guo W.B."/>
            <person name="Han X.H."/>
            <person name="Huang E.J."/>
            <person name="Li L.F."/>
            <person name="Wei W."/>
            <person name="Gao Y.C."/>
            <person name="Liu J.Z."/>
            <person name="Shao H.Z."/>
            <person name="Wang X."/>
            <person name="Wang C.C."/>
            <person name="Yang T.C."/>
            <person name="Huo Q.B."/>
            <person name="Li W."/>
            <person name="Chen H.Y."/>
            <person name="Chen S.E."/>
            <person name="Zhou L.G."/>
            <person name="Ni X.B."/>
            <person name="Tian J.H."/>
            <person name="Sheng Y."/>
            <person name="Liu T."/>
            <person name="Pan Y.S."/>
            <person name="Xia L.Y."/>
            <person name="Li J."/>
            <person name="Zhao F."/>
            <person name="Cao W.C."/>
        </authorList>
    </citation>
    <scope>NUCLEOTIDE SEQUENCE [LARGE SCALE GENOMIC DNA]</scope>
    <source>
        <strain evidence="1">Iper-2018</strain>
    </source>
</reference>
<protein>
    <submittedName>
        <fullName evidence="1">Uncharacterized protein</fullName>
    </submittedName>
</protein>
<comment type="caution">
    <text evidence="1">The sequence shown here is derived from an EMBL/GenBank/DDBJ whole genome shotgun (WGS) entry which is preliminary data.</text>
</comment>
<dbReference type="Proteomes" id="UP000805193">
    <property type="component" value="Unassembled WGS sequence"/>
</dbReference>
<evidence type="ECO:0000313" key="2">
    <source>
        <dbReference type="Proteomes" id="UP000805193"/>
    </source>
</evidence>
<keyword evidence="2" id="KW-1185">Reference proteome</keyword>
<accession>A0AC60QZ89</accession>
<proteinExistence type="predicted"/>
<gene>
    <name evidence="1" type="ORF">HPB47_013693</name>
</gene>
<evidence type="ECO:0000313" key="1">
    <source>
        <dbReference type="EMBL" id="KAG0444532.1"/>
    </source>
</evidence>
<dbReference type="EMBL" id="JABSTQ010001899">
    <property type="protein sequence ID" value="KAG0444532.1"/>
    <property type="molecule type" value="Genomic_DNA"/>
</dbReference>
<sequence>MSERDIDANVSECPWTPRRERQDFWIPADRPTCPSLSASIPQSFPVNAEVNETLLGKLSARLQPGGRWAPFWCKSAHFVAILVPYRDRQKHLSLFLQHMHPFLQRQSVQYTIFVVEQSAEGAFNRAKLLNIGFVEATKRDSYCCIFFHDVDYLPEDLRNLYRCEQYPRHVGSAVSAFRYVLPYPEFFGGVVSMRAEHFVRIRGFSNHFFGWGGEDDDLFRRVKHAGLPVVRWPSSISRYTMLEHKKEVPNPHRDAQLLSGDERFQSDGLSSLEYKLIQLEEKPLYTHILVDVYAPT</sequence>